<gene>
    <name evidence="1" type="ORF">HCBAA847_0028</name>
</gene>
<proteinExistence type="predicted"/>
<dbReference type="Proteomes" id="UP000006036">
    <property type="component" value="Chromosome 1"/>
</dbReference>
<keyword evidence="1" id="KW-0489">Methyltransferase</keyword>
<accession>A0AAI8QG39</accession>
<keyword evidence="1" id="KW-0808">Transferase</keyword>
<organism evidence="1 2">
    <name type="scientific">Helicobacter cinaedi CCUG 18818 = ATCC BAA-847</name>
    <dbReference type="NCBI Taxonomy" id="537971"/>
    <lineage>
        <taxon>Bacteria</taxon>
        <taxon>Pseudomonadati</taxon>
        <taxon>Campylobacterota</taxon>
        <taxon>Epsilonproteobacteria</taxon>
        <taxon>Campylobacterales</taxon>
        <taxon>Helicobacteraceae</taxon>
        <taxon>Helicobacter</taxon>
    </lineage>
</organism>
<name>A0AAI8QG39_9HELI</name>
<dbReference type="KEGG" id="hcb:HCBAA847_0028"/>
<dbReference type="EC" id="2.1.1.-" evidence="1"/>
<dbReference type="AlphaFoldDB" id="A0AAI8QG39"/>
<dbReference type="GO" id="GO:0008168">
    <property type="term" value="F:methyltransferase activity"/>
    <property type="evidence" value="ECO:0007669"/>
    <property type="project" value="UniProtKB-KW"/>
</dbReference>
<sequence length="53" mass="6118">MLFGIFYPKHIDTFYLRQRRLMITQDNLQEVLEILGFESLSTGGGAKSQNLKV</sequence>
<evidence type="ECO:0000313" key="1">
    <source>
        <dbReference type="EMBL" id="BAM31288.1"/>
    </source>
</evidence>
<protein>
    <submittedName>
        <fullName evidence="1">Truncated restriction modification enzyme</fullName>
        <ecNumber evidence="1">2.1.1.-</ecNumber>
    </submittedName>
</protein>
<dbReference type="GO" id="GO:0032259">
    <property type="term" value="P:methylation"/>
    <property type="evidence" value="ECO:0007669"/>
    <property type="project" value="UniProtKB-KW"/>
</dbReference>
<evidence type="ECO:0000313" key="2">
    <source>
        <dbReference type="Proteomes" id="UP000006036"/>
    </source>
</evidence>
<dbReference type="EMBL" id="AP012492">
    <property type="protein sequence ID" value="BAM31288.1"/>
    <property type="molecule type" value="Genomic_DNA"/>
</dbReference>
<dbReference type="REBASE" id="51249">
    <property type="entry name" value="HciORF28P"/>
</dbReference>
<reference evidence="1 2" key="1">
    <citation type="journal article" date="2012" name="J. Bacteriol.">
        <title>Complete Genome Sequence of Helicobacter cinaedi Type Strain ATCC BAA-847.</title>
        <authorList>
            <person name="Miyoshi-Akiyama T."/>
            <person name="Takeshita N."/>
            <person name="Ohmagari N."/>
            <person name="Kirikae T."/>
        </authorList>
    </citation>
    <scope>NUCLEOTIDE SEQUENCE [LARGE SCALE GENOMIC DNA]</scope>
    <source>
        <strain evidence="1 2">ATCC BAA-847</strain>
    </source>
</reference>